<evidence type="ECO:0000313" key="1">
    <source>
        <dbReference type="EMBL" id="GAA0203636.1"/>
    </source>
</evidence>
<sequence>MGSEHKSTTGALETSPPFSLLIFDSRIESTALFVTICARDTMKLHFFFEIPPPHATQRYI</sequence>
<dbReference type="EMBL" id="BAAACR010000002">
    <property type="protein sequence ID" value="GAA0203636.1"/>
    <property type="molecule type" value="Genomic_DNA"/>
</dbReference>
<gene>
    <name evidence="1" type="ORF">GCM10008919_03630</name>
</gene>
<name>A0ABN0SWG6_9FIRM</name>
<proteinExistence type="predicted"/>
<dbReference type="Proteomes" id="UP001500399">
    <property type="component" value="Unassembled WGS sequence"/>
</dbReference>
<evidence type="ECO:0000313" key="2">
    <source>
        <dbReference type="Proteomes" id="UP001500399"/>
    </source>
</evidence>
<reference evidence="1 2" key="1">
    <citation type="journal article" date="2019" name="Int. J. Syst. Evol. Microbiol.">
        <title>The Global Catalogue of Microorganisms (GCM) 10K type strain sequencing project: providing services to taxonomists for standard genome sequencing and annotation.</title>
        <authorList>
            <consortium name="The Broad Institute Genomics Platform"/>
            <consortium name="The Broad Institute Genome Sequencing Center for Infectious Disease"/>
            <person name="Wu L."/>
            <person name="Ma J."/>
        </authorList>
    </citation>
    <scope>NUCLEOTIDE SEQUENCE [LARGE SCALE GENOMIC DNA]</scope>
    <source>
        <strain evidence="1 2">JCM 8542</strain>
    </source>
</reference>
<protein>
    <submittedName>
        <fullName evidence="1">Uncharacterized protein</fullName>
    </submittedName>
</protein>
<keyword evidence="2" id="KW-1185">Reference proteome</keyword>
<accession>A0ABN0SWG6</accession>
<organism evidence="1 2">
    <name type="scientific">Selenomonas dianae</name>
    <dbReference type="NCBI Taxonomy" id="135079"/>
    <lineage>
        <taxon>Bacteria</taxon>
        <taxon>Bacillati</taxon>
        <taxon>Bacillota</taxon>
        <taxon>Negativicutes</taxon>
        <taxon>Selenomonadales</taxon>
        <taxon>Selenomonadaceae</taxon>
        <taxon>Selenomonas</taxon>
    </lineage>
</organism>
<comment type="caution">
    <text evidence="1">The sequence shown here is derived from an EMBL/GenBank/DDBJ whole genome shotgun (WGS) entry which is preliminary data.</text>
</comment>